<evidence type="ECO:0000256" key="6">
    <source>
        <dbReference type="ARBA" id="ARBA00023136"/>
    </source>
</evidence>
<comment type="subcellular location">
    <subcellularLocation>
        <location evidence="1">Cell membrane</location>
        <topology evidence="1">Multi-pass membrane protein</topology>
    </subcellularLocation>
</comment>
<keyword evidence="14" id="KW-1185">Reference proteome</keyword>
<proteinExistence type="predicted"/>
<accession>A0A210QU67</accession>
<dbReference type="InterPro" id="IPR000276">
    <property type="entry name" value="GPCR_Rhodpsn"/>
</dbReference>
<gene>
    <name evidence="13" type="ORF">KP79_PYT04789</name>
</gene>
<dbReference type="EMBL" id="NEDP02001845">
    <property type="protein sequence ID" value="OWF52285.1"/>
    <property type="molecule type" value="Genomic_DNA"/>
</dbReference>
<dbReference type="AlphaFoldDB" id="A0A210QU67"/>
<dbReference type="Proteomes" id="UP000242188">
    <property type="component" value="Unassembled WGS sequence"/>
</dbReference>
<dbReference type="GO" id="GO:0004930">
    <property type="term" value="F:G protein-coupled receptor activity"/>
    <property type="evidence" value="ECO:0007669"/>
    <property type="project" value="UniProtKB-KW"/>
</dbReference>
<keyword evidence="7" id="KW-1015">Disulfide bond</keyword>
<dbReference type="PROSITE" id="PS50262">
    <property type="entry name" value="G_PROTEIN_RECEP_F1_2"/>
    <property type="match status" value="1"/>
</dbReference>
<dbReference type="Pfam" id="PF00001">
    <property type="entry name" value="7tm_1"/>
    <property type="match status" value="1"/>
</dbReference>
<dbReference type="PANTHER" id="PTHR45695">
    <property type="entry name" value="LEUCOKININ RECEPTOR-RELATED"/>
    <property type="match status" value="1"/>
</dbReference>
<evidence type="ECO:0000313" key="13">
    <source>
        <dbReference type="EMBL" id="OWF52285.1"/>
    </source>
</evidence>
<feature type="domain" description="G-protein coupled receptors family 1 profile" evidence="12">
    <location>
        <begin position="1"/>
        <end position="148"/>
    </location>
</feature>
<feature type="transmembrane region" description="Helical" evidence="11">
    <location>
        <begin position="39"/>
        <end position="61"/>
    </location>
</feature>
<evidence type="ECO:0000256" key="9">
    <source>
        <dbReference type="ARBA" id="ARBA00023180"/>
    </source>
</evidence>
<evidence type="ECO:0000256" key="7">
    <source>
        <dbReference type="ARBA" id="ARBA00023157"/>
    </source>
</evidence>
<evidence type="ECO:0000256" key="4">
    <source>
        <dbReference type="ARBA" id="ARBA00022989"/>
    </source>
</evidence>
<evidence type="ECO:0000259" key="12">
    <source>
        <dbReference type="PROSITE" id="PS50262"/>
    </source>
</evidence>
<organism evidence="13 14">
    <name type="scientific">Mizuhopecten yessoensis</name>
    <name type="common">Japanese scallop</name>
    <name type="synonym">Patinopecten yessoensis</name>
    <dbReference type="NCBI Taxonomy" id="6573"/>
    <lineage>
        <taxon>Eukaryota</taxon>
        <taxon>Metazoa</taxon>
        <taxon>Spiralia</taxon>
        <taxon>Lophotrochozoa</taxon>
        <taxon>Mollusca</taxon>
        <taxon>Bivalvia</taxon>
        <taxon>Autobranchia</taxon>
        <taxon>Pteriomorphia</taxon>
        <taxon>Pectinida</taxon>
        <taxon>Pectinoidea</taxon>
        <taxon>Pectinidae</taxon>
        <taxon>Mizuhopecten</taxon>
    </lineage>
</organism>
<dbReference type="OrthoDB" id="5987936at2759"/>
<evidence type="ECO:0000313" key="14">
    <source>
        <dbReference type="Proteomes" id="UP000242188"/>
    </source>
</evidence>
<evidence type="ECO:0000256" key="1">
    <source>
        <dbReference type="ARBA" id="ARBA00004651"/>
    </source>
</evidence>
<dbReference type="InterPro" id="IPR017452">
    <property type="entry name" value="GPCR_Rhodpsn_7TM"/>
</dbReference>
<comment type="caution">
    <text evidence="13">The sequence shown here is derived from an EMBL/GenBank/DDBJ whole genome shotgun (WGS) entry which is preliminary data.</text>
</comment>
<dbReference type="STRING" id="6573.A0A210QU67"/>
<reference evidence="13 14" key="1">
    <citation type="journal article" date="2017" name="Nat. Ecol. Evol.">
        <title>Scallop genome provides insights into evolution of bilaterian karyotype and development.</title>
        <authorList>
            <person name="Wang S."/>
            <person name="Zhang J."/>
            <person name="Jiao W."/>
            <person name="Li J."/>
            <person name="Xun X."/>
            <person name="Sun Y."/>
            <person name="Guo X."/>
            <person name="Huan P."/>
            <person name="Dong B."/>
            <person name="Zhang L."/>
            <person name="Hu X."/>
            <person name="Sun X."/>
            <person name="Wang J."/>
            <person name="Zhao C."/>
            <person name="Wang Y."/>
            <person name="Wang D."/>
            <person name="Huang X."/>
            <person name="Wang R."/>
            <person name="Lv J."/>
            <person name="Li Y."/>
            <person name="Zhang Z."/>
            <person name="Liu B."/>
            <person name="Lu W."/>
            <person name="Hui Y."/>
            <person name="Liang J."/>
            <person name="Zhou Z."/>
            <person name="Hou R."/>
            <person name="Li X."/>
            <person name="Liu Y."/>
            <person name="Li H."/>
            <person name="Ning X."/>
            <person name="Lin Y."/>
            <person name="Zhao L."/>
            <person name="Xing Q."/>
            <person name="Dou J."/>
            <person name="Li Y."/>
            <person name="Mao J."/>
            <person name="Guo H."/>
            <person name="Dou H."/>
            <person name="Li T."/>
            <person name="Mu C."/>
            <person name="Jiang W."/>
            <person name="Fu Q."/>
            <person name="Fu X."/>
            <person name="Miao Y."/>
            <person name="Liu J."/>
            <person name="Yu Q."/>
            <person name="Li R."/>
            <person name="Liao H."/>
            <person name="Li X."/>
            <person name="Kong Y."/>
            <person name="Jiang Z."/>
            <person name="Chourrout D."/>
            <person name="Li R."/>
            <person name="Bao Z."/>
        </authorList>
    </citation>
    <scope>NUCLEOTIDE SEQUENCE [LARGE SCALE GENOMIC DNA]</scope>
    <source>
        <strain evidence="13 14">PY_sf001</strain>
    </source>
</reference>
<keyword evidence="5" id="KW-0297">G-protein coupled receptor</keyword>
<dbReference type="PRINTS" id="PR00237">
    <property type="entry name" value="GPCRRHODOPSN"/>
</dbReference>
<keyword evidence="2" id="KW-1003">Cell membrane</keyword>
<keyword evidence="6 11" id="KW-0472">Membrane</keyword>
<name>A0A210QU67_MIZYE</name>
<keyword evidence="8 13" id="KW-0675">Receptor</keyword>
<dbReference type="GO" id="GO:0005886">
    <property type="term" value="C:plasma membrane"/>
    <property type="evidence" value="ECO:0007669"/>
    <property type="project" value="UniProtKB-SubCell"/>
</dbReference>
<keyword evidence="3 11" id="KW-0812">Transmembrane</keyword>
<dbReference type="SUPFAM" id="SSF81321">
    <property type="entry name" value="Family A G protein-coupled receptor-like"/>
    <property type="match status" value="1"/>
</dbReference>
<dbReference type="Gene3D" id="1.20.1070.10">
    <property type="entry name" value="Rhodopsin 7-helix transmembrane proteins"/>
    <property type="match status" value="1"/>
</dbReference>
<feature type="transmembrane region" description="Helical" evidence="11">
    <location>
        <begin position="91"/>
        <end position="111"/>
    </location>
</feature>
<keyword evidence="10" id="KW-0807">Transducer</keyword>
<evidence type="ECO:0000256" key="11">
    <source>
        <dbReference type="SAM" id="Phobius"/>
    </source>
</evidence>
<evidence type="ECO:0000256" key="5">
    <source>
        <dbReference type="ARBA" id="ARBA00023040"/>
    </source>
</evidence>
<dbReference type="PANTHER" id="PTHR45695:SF23">
    <property type="entry name" value="GALANIN-LIKE G-PROTEIN COUPLED RECEPTOR NPR-9"/>
    <property type="match status" value="1"/>
</dbReference>
<evidence type="ECO:0000256" key="10">
    <source>
        <dbReference type="ARBA" id="ARBA00023224"/>
    </source>
</evidence>
<feature type="transmembrane region" description="Helical" evidence="11">
    <location>
        <begin position="131"/>
        <end position="151"/>
    </location>
</feature>
<evidence type="ECO:0000256" key="3">
    <source>
        <dbReference type="ARBA" id="ARBA00022692"/>
    </source>
</evidence>
<evidence type="ECO:0000256" key="8">
    <source>
        <dbReference type="ARBA" id="ARBA00023170"/>
    </source>
</evidence>
<evidence type="ECO:0000256" key="2">
    <source>
        <dbReference type="ARBA" id="ARBA00022475"/>
    </source>
</evidence>
<sequence length="228" mass="26517">MAIWFISITAFSPVIKITREIVSFKTFCMETLEKAQMKIYVTMLFIFMYAIPLFILGFCYIQIARKMRTISTGGLRFNQMRIATLQTRQRILKVVFVVTLTFAICWLPLHLAAIMDGFGMSNNQFLYYIKIYSPCFSYSTTATNPVIYCFVSKTFRKFCKATFVCENVSINAMLFGDEGEVMPALPRTLHRRHEQRELISLPPRRDNINVRQPIVIHVRPADLLYTQT</sequence>
<keyword evidence="4 11" id="KW-1133">Transmembrane helix</keyword>
<keyword evidence="9" id="KW-0325">Glycoprotein</keyword>
<protein>
    <submittedName>
        <fullName evidence="13">Galanin receptor type 1</fullName>
    </submittedName>
</protein>